<organism evidence="4 5">
    <name type="scientific">Aristolochia fimbriata</name>
    <name type="common">White veined hardy Dutchman's pipe vine</name>
    <dbReference type="NCBI Taxonomy" id="158543"/>
    <lineage>
        <taxon>Eukaryota</taxon>
        <taxon>Viridiplantae</taxon>
        <taxon>Streptophyta</taxon>
        <taxon>Embryophyta</taxon>
        <taxon>Tracheophyta</taxon>
        <taxon>Spermatophyta</taxon>
        <taxon>Magnoliopsida</taxon>
        <taxon>Magnoliidae</taxon>
        <taxon>Piperales</taxon>
        <taxon>Aristolochiaceae</taxon>
        <taxon>Aristolochia</taxon>
    </lineage>
</organism>
<evidence type="ECO:0000256" key="2">
    <source>
        <dbReference type="SAM" id="MobiDB-lite"/>
    </source>
</evidence>
<dbReference type="PROSITE" id="PS50053">
    <property type="entry name" value="UBIQUITIN_2"/>
    <property type="match status" value="4"/>
</dbReference>
<dbReference type="CDD" id="cd17039">
    <property type="entry name" value="Ubl_ubiquitin_like"/>
    <property type="match status" value="2"/>
</dbReference>
<sequence>MESPASECSLDRGALPSSKSENACSQPQEMRILMKVTKTVSLEVKNSDRVDIVKEKLSQKDGIPVSLQELFFNGQQLKDDHNLADYGIQNDSTVAVHIVGLHIFVKISSGKRISLEVRLSDTILKIKTKIRDREGVPVDSQTLFYCGKELEDSQTLRSYNVLMDSTLLLIIPKKAELQLLVNMPWKKIVTLKVKPWYTIRDVKLVIESMDGIPPNRQRLVSVGKVVGKCLEDGKALAEYDLGEGLELRIVAPVMKIYIRSMRKELLELELECSATVSQLKAMVQQETKLKITQHLVFAEKVLEDGHTLSDYNVPEDSTIDLVVNNPTEEGTGSSNKKKRKYNRRKAVEGARSNAKVRRSTRRRTMDEVIDIY</sequence>
<evidence type="ECO:0000313" key="4">
    <source>
        <dbReference type="EMBL" id="KAG9445787.1"/>
    </source>
</evidence>
<name>A0AAV7EDK5_ARIFI</name>
<dbReference type="PANTHER" id="PTHR10666">
    <property type="entry name" value="UBIQUITIN"/>
    <property type="match status" value="1"/>
</dbReference>
<evidence type="ECO:0000256" key="1">
    <source>
        <dbReference type="ARBA" id="ARBA00022499"/>
    </source>
</evidence>
<dbReference type="Pfam" id="PF00240">
    <property type="entry name" value="ubiquitin"/>
    <property type="match status" value="4"/>
</dbReference>
<feature type="domain" description="Ubiquitin-like" evidence="3">
    <location>
        <begin position="254"/>
        <end position="328"/>
    </location>
</feature>
<dbReference type="Gene3D" id="3.10.20.90">
    <property type="entry name" value="Phosphatidylinositol 3-kinase Catalytic Subunit, Chain A, domain 1"/>
    <property type="match status" value="4"/>
</dbReference>
<dbReference type="SUPFAM" id="SSF54236">
    <property type="entry name" value="Ubiquitin-like"/>
    <property type="match status" value="4"/>
</dbReference>
<dbReference type="InterPro" id="IPR029071">
    <property type="entry name" value="Ubiquitin-like_domsf"/>
</dbReference>
<dbReference type="InterPro" id="IPR000626">
    <property type="entry name" value="Ubiquitin-like_dom"/>
</dbReference>
<dbReference type="Proteomes" id="UP000825729">
    <property type="component" value="Unassembled WGS sequence"/>
</dbReference>
<feature type="compositionally biased region" description="Polar residues" evidence="2">
    <location>
        <begin position="17"/>
        <end position="26"/>
    </location>
</feature>
<gene>
    <name evidence="4" type="ORF">H6P81_011915</name>
</gene>
<feature type="region of interest" description="Disordered" evidence="2">
    <location>
        <begin position="1"/>
        <end position="26"/>
    </location>
</feature>
<dbReference type="InterPro" id="IPR050158">
    <property type="entry name" value="Ubiquitin_ubiquitin-like"/>
</dbReference>
<accession>A0AAV7EDK5</accession>
<dbReference type="SMART" id="SM00213">
    <property type="entry name" value="UBQ"/>
    <property type="match status" value="4"/>
</dbReference>
<keyword evidence="1" id="KW-1017">Isopeptide bond</keyword>
<keyword evidence="5" id="KW-1185">Reference proteome</keyword>
<feature type="region of interest" description="Disordered" evidence="2">
    <location>
        <begin position="323"/>
        <end position="360"/>
    </location>
</feature>
<comment type="caution">
    <text evidence="4">The sequence shown here is derived from an EMBL/GenBank/DDBJ whole genome shotgun (WGS) entry which is preliminary data.</text>
</comment>
<feature type="compositionally biased region" description="Polar residues" evidence="2">
    <location>
        <begin position="324"/>
        <end position="334"/>
    </location>
</feature>
<feature type="compositionally biased region" description="Basic residues" evidence="2">
    <location>
        <begin position="335"/>
        <end position="344"/>
    </location>
</feature>
<feature type="domain" description="Ubiquitin-like" evidence="3">
    <location>
        <begin position="177"/>
        <end position="250"/>
    </location>
</feature>
<proteinExistence type="predicted"/>
<reference evidence="4 5" key="1">
    <citation type="submission" date="2021-07" db="EMBL/GenBank/DDBJ databases">
        <title>The Aristolochia fimbriata genome: insights into angiosperm evolution, floral development and chemical biosynthesis.</title>
        <authorList>
            <person name="Jiao Y."/>
        </authorList>
    </citation>
    <scope>NUCLEOTIDE SEQUENCE [LARGE SCALE GENOMIC DNA]</scope>
    <source>
        <strain evidence="4">IBCAS-2021</strain>
        <tissue evidence="4">Leaf</tissue>
    </source>
</reference>
<feature type="domain" description="Ubiquitin-like" evidence="3">
    <location>
        <begin position="101"/>
        <end position="176"/>
    </location>
</feature>
<dbReference type="InterPro" id="IPR019956">
    <property type="entry name" value="Ubiquitin_dom"/>
</dbReference>
<evidence type="ECO:0000313" key="5">
    <source>
        <dbReference type="Proteomes" id="UP000825729"/>
    </source>
</evidence>
<evidence type="ECO:0000259" key="3">
    <source>
        <dbReference type="PROSITE" id="PS50053"/>
    </source>
</evidence>
<dbReference type="PRINTS" id="PR00348">
    <property type="entry name" value="UBIQUITIN"/>
</dbReference>
<dbReference type="AlphaFoldDB" id="A0AAV7EDK5"/>
<dbReference type="GO" id="GO:0003729">
    <property type="term" value="F:mRNA binding"/>
    <property type="evidence" value="ECO:0007669"/>
    <property type="project" value="UniProtKB-ARBA"/>
</dbReference>
<feature type="domain" description="Ubiquitin-like" evidence="3">
    <location>
        <begin position="30"/>
        <end position="98"/>
    </location>
</feature>
<dbReference type="EMBL" id="JAINDJ010000005">
    <property type="protein sequence ID" value="KAG9445787.1"/>
    <property type="molecule type" value="Genomic_DNA"/>
</dbReference>
<protein>
    <recommendedName>
        <fullName evidence="3">Ubiquitin-like domain-containing protein</fullName>
    </recommendedName>
</protein>